<feature type="region of interest" description="Disordered" evidence="1">
    <location>
        <begin position="28"/>
        <end position="47"/>
    </location>
</feature>
<name>A0A433D294_9FUNG</name>
<evidence type="ECO:0000256" key="1">
    <source>
        <dbReference type="SAM" id="MobiDB-lite"/>
    </source>
</evidence>
<gene>
    <name evidence="2" type="ORF">BC936DRAFT_148810</name>
</gene>
<accession>A0A433D294</accession>
<dbReference type="EMBL" id="RBNI01008041">
    <property type="protein sequence ID" value="RUP44956.1"/>
    <property type="molecule type" value="Genomic_DNA"/>
</dbReference>
<dbReference type="AlphaFoldDB" id="A0A433D294"/>
<keyword evidence="3" id="KW-1185">Reference proteome</keyword>
<dbReference type="Proteomes" id="UP000268093">
    <property type="component" value="Unassembled WGS sequence"/>
</dbReference>
<evidence type="ECO:0000313" key="2">
    <source>
        <dbReference type="EMBL" id="RUP44956.1"/>
    </source>
</evidence>
<proteinExistence type="predicted"/>
<protein>
    <submittedName>
        <fullName evidence="2">Uncharacterized protein</fullName>
    </submittedName>
</protein>
<organism evidence="2 3">
    <name type="scientific">Jimgerdemannia flammicorona</name>
    <dbReference type="NCBI Taxonomy" id="994334"/>
    <lineage>
        <taxon>Eukaryota</taxon>
        <taxon>Fungi</taxon>
        <taxon>Fungi incertae sedis</taxon>
        <taxon>Mucoromycota</taxon>
        <taxon>Mucoromycotina</taxon>
        <taxon>Endogonomycetes</taxon>
        <taxon>Endogonales</taxon>
        <taxon>Endogonaceae</taxon>
        <taxon>Jimgerdemannia</taxon>
    </lineage>
</organism>
<comment type="caution">
    <text evidence="2">The sequence shown here is derived from an EMBL/GenBank/DDBJ whole genome shotgun (WGS) entry which is preliminary data.</text>
</comment>
<sequence length="86" mass="9277">MSWKNVPETRSDQSRAFGDCILNPGVPTLNLREPRKSTRGPSSLSPLLDLPLLDLPVPLPNTTFTPQVILVSSSPLSANRANQPTG</sequence>
<evidence type="ECO:0000313" key="3">
    <source>
        <dbReference type="Proteomes" id="UP000268093"/>
    </source>
</evidence>
<reference evidence="2 3" key="1">
    <citation type="journal article" date="2018" name="New Phytol.">
        <title>Phylogenomics of Endogonaceae and evolution of mycorrhizas within Mucoromycota.</title>
        <authorList>
            <person name="Chang Y."/>
            <person name="Desiro A."/>
            <person name="Na H."/>
            <person name="Sandor L."/>
            <person name="Lipzen A."/>
            <person name="Clum A."/>
            <person name="Barry K."/>
            <person name="Grigoriev I.V."/>
            <person name="Martin F.M."/>
            <person name="Stajich J.E."/>
            <person name="Smith M.E."/>
            <person name="Bonito G."/>
            <person name="Spatafora J.W."/>
        </authorList>
    </citation>
    <scope>NUCLEOTIDE SEQUENCE [LARGE SCALE GENOMIC DNA]</scope>
    <source>
        <strain evidence="2 3">GMNB39</strain>
    </source>
</reference>